<evidence type="ECO:0000259" key="10">
    <source>
        <dbReference type="Pfam" id="PF02879"/>
    </source>
</evidence>
<evidence type="ECO:0000259" key="11">
    <source>
        <dbReference type="Pfam" id="PF02880"/>
    </source>
</evidence>
<dbReference type="InterPro" id="IPR016066">
    <property type="entry name" value="A-D-PHexomutase_CS"/>
</dbReference>
<reference evidence="12 13" key="1">
    <citation type="submission" date="2016-10" db="EMBL/GenBank/DDBJ databases">
        <authorList>
            <person name="Varghese N."/>
            <person name="Submissions S."/>
        </authorList>
    </citation>
    <scope>NUCLEOTIDE SEQUENCE [LARGE SCALE GENOMIC DNA]</scope>
    <source>
        <strain evidence="12 13">DSM 22022</strain>
    </source>
</reference>
<dbReference type="Gene3D" id="3.40.120.10">
    <property type="entry name" value="Alpha-D-Glucose-1,6-Bisphosphate, subunit A, domain 3"/>
    <property type="match status" value="3"/>
</dbReference>
<evidence type="ECO:0000313" key="13">
    <source>
        <dbReference type="Proteomes" id="UP000199588"/>
    </source>
</evidence>
<dbReference type="InterPro" id="IPR005846">
    <property type="entry name" value="A-D-PHexomutase_a/b/a-III"/>
</dbReference>
<comment type="caution">
    <text evidence="12">The sequence shown here is derived from an EMBL/GenBank/DDBJ whole genome shotgun (WGS) entry which is preliminary data.</text>
</comment>
<dbReference type="InterPro" id="IPR036900">
    <property type="entry name" value="A-D-PHexomutase_C_sf"/>
</dbReference>
<dbReference type="InterPro" id="IPR005845">
    <property type="entry name" value="A-D-PHexomutase_a/b/a-II"/>
</dbReference>
<evidence type="ECO:0000256" key="7">
    <source>
        <dbReference type="RuleBase" id="RU004326"/>
    </source>
</evidence>
<feature type="domain" description="Alpha-D-phosphohexomutase C-terminal" evidence="8">
    <location>
        <begin position="479"/>
        <end position="526"/>
    </location>
</feature>
<evidence type="ECO:0000256" key="5">
    <source>
        <dbReference type="ARBA" id="ARBA00022842"/>
    </source>
</evidence>
<feature type="domain" description="Alpha-D-phosphohexomutase alpha/beta/alpha" evidence="9">
    <location>
        <begin position="50"/>
        <end position="189"/>
    </location>
</feature>
<sequence length="553" mass="60390">MTTIFTIAQNWLEQDPDLETKAELAQLIDNAKAGDENALKELTARFDGRLQFGTAGLRGRLQAGSMGMNRVLVAQAAGGLADYIKQYDHNAPSIVIGYDGRKNSDIFARDTAEIMSGAGIKAYLLPRKLPTPVLAYAINYFDATAGVMVTASHNPPEDNGYKVYLGKENGGGQIVSPADKDIAALIDKVAAGNIKNLPRSQDYVVLDDQVVDAYIEKTASIAQEPRTDINYVYTAMHGVGYEVLSKTLQKAGLSQPHLVKEQVYPDGTFPTVSFPNPEEKGALDLAVKLAKKQNAEFIIANDPDADRLAVAIPDAKGNWKSLHGNVLGCLLGWHLAKKYHAAGKQGVLACSLVSSPALAEIAKKYGLQSEETLTGFKYIGKVKGLLFGFEEAIGYLVDPDKVRDKDGISAAVAFLDLVLYLKKQGKTILDYMNEFNREFGAYVSGQISIRVSDLTEISKLMTALRNNPPSEIGGFKVTQFIDHLKTERNNDILVFTLENGSRLITRPSGTEPKIKFYLDAKGKDALDADNVLAQFDESVRALLRREQYGKQDC</sequence>
<feature type="domain" description="Alpha-D-phosphohexomutase alpha/beta/alpha" evidence="10">
    <location>
        <begin position="213"/>
        <end position="316"/>
    </location>
</feature>
<dbReference type="InterPro" id="IPR005844">
    <property type="entry name" value="A-D-PHexomutase_a/b/a-I"/>
</dbReference>
<dbReference type="SUPFAM" id="SSF55957">
    <property type="entry name" value="Phosphoglucomutase, C-terminal domain"/>
    <property type="match status" value="1"/>
</dbReference>
<organism evidence="12 13">
    <name type="scientific">Basfia succiniciproducens</name>
    <dbReference type="NCBI Taxonomy" id="653940"/>
    <lineage>
        <taxon>Bacteria</taxon>
        <taxon>Pseudomonadati</taxon>
        <taxon>Pseudomonadota</taxon>
        <taxon>Gammaproteobacteria</taxon>
        <taxon>Pasteurellales</taxon>
        <taxon>Pasteurellaceae</taxon>
        <taxon>Basfia</taxon>
    </lineage>
</organism>
<name>A0A1G5BZF9_9PAST</name>
<comment type="cofactor">
    <cofactor evidence="1">
        <name>Mg(2+)</name>
        <dbReference type="ChEBI" id="CHEBI:18420"/>
    </cofactor>
</comment>
<evidence type="ECO:0000259" key="8">
    <source>
        <dbReference type="Pfam" id="PF00408"/>
    </source>
</evidence>
<keyword evidence="5 7" id="KW-0460">Magnesium</keyword>
<proteinExistence type="inferred from homology"/>
<dbReference type="Gene3D" id="3.30.310.50">
    <property type="entry name" value="Alpha-D-phosphohexomutase, C-terminal domain"/>
    <property type="match status" value="1"/>
</dbReference>
<evidence type="ECO:0000256" key="3">
    <source>
        <dbReference type="ARBA" id="ARBA00022553"/>
    </source>
</evidence>
<dbReference type="PANTHER" id="PTHR45745">
    <property type="entry name" value="PHOSPHOMANNOMUTASE 45A"/>
    <property type="match status" value="1"/>
</dbReference>
<dbReference type="InterPro" id="IPR005843">
    <property type="entry name" value="A-D-PHexomutase_C"/>
</dbReference>
<dbReference type="CDD" id="cd05799">
    <property type="entry name" value="PGM2"/>
    <property type="match status" value="1"/>
</dbReference>
<evidence type="ECO:0000313" key="12">
    <source>
        <dbReference type="EMBL" id="SCX95619.1"/>
    </source>
</evidence>
<dbReference type="Pfam" id="PF02878">
    <property type="entry name" value="PGM_PMM_I"/>
    <property type="match status" value="1"/>
</dbReference>
<dbReference type="Pfam" id="PF00408">
    <property type="entry name" value="PGM_PMM_IV"/>
    <property type="match status" value="1"/>
</dbReference>
<accession>A0A1G5BZF9</accession>
<protein>
    <submittedName>
        <fullName evidence="12">Phosphomannomutase</fullName>
    </submittedName>
</protein>
<comment type="similarity">
    <text evidence="2 7">Belongs to the phosphohexose mutase family.</text>
</comment>
<dbReference type="Proteomes" id="UP000199588">
    <property type="component" value="Unassembled WGS sequence"/>
</dbReference>
<dbReference type="Pfam" id="PF02880">
    <property type="entry name" value="PGM_PMM_III"/>
    <property type="match status" value="1"/>
</dbReference>
<dbReference type="InterPro" id="IPR016055">
    <property type="entry name" value="A-D-PHexomutase_a/b/a-I/II/III"/>
</dbReference>
<dbReference type="SUPFAM" id="SSF53738">
    <property type="entry name" value="Phosphoglucomutase, first 3 domains"/>
    <property type="match status" value="3"/>
</dbReference>
<evidence type="ECO:0000256" key="2">
    <source>
        <dbReference type="ARBA" id="ARBA00010231"/>
    </source>
</evidence>
<keyword evidence="6" id="KW-0413">Isomerase</keyword>
<gene>
    <name evidence="12" type="ORF">SAMN02910354_00948</name>
</gene>
<dbReference type="PANTHER" id="PTHR45745:SF1">
    <property type="entry name" value="PHOSPHOGLUCOMUTASE 2B-RELATED"/>
    <property type="match status" value="1"/>
</dbReference>
<evidence type="ECO:0000256" key="1">
    <source>
        <dbReference type="ARBA" id="ARBA00001946"/>
    </source>
</evidence>
<feature type="domain" description="Alpha-D-phosphohexomutase alpha/beta/alpha" evidence="11">
    <location>
        <begin position="324"/>
        <end position="433"/>
    </location>
</feature>
<dbReference type="RefSeq" id="WP_090654708.1">
    <property type="nucleotide sequence ID" value="NZ_CP015031.1"/>
</dbReference>
<dbReference type="Pfam" id="PF02879">
    <property type="entry name" value="PGM_PMM_II"/>
    <property type="match status" value="1"/>
</dbReference>
<keyword evidence="4 7" id="KW-0479">Metal-binding</keyword>
<keyword evidence="3" id="KW-0597">Phosphoprotein</keyword>
<keyword evidence="13" id="KW-1185">Reference proteome</keyword>
<evidence type="ECO:0000259" key="9">
    <source>
        <dbReference type="Pfam" id="PF02878"/>
    </source>
</evidence>
<dbReference type="EMBL" id="FMUQ01000006">
    <property type="protein sequence ID" value="SCX95619.1"/>
    <property type="molecule type" value="Genomic_DNA"/>
</dbReference>
<evidence type="ECO:0000256" key="4">
    <source>
        <dbReference type="ARBA" id="ARBA00022723"/>
    </source>
</evidence>
<evidence type="ECO:0000256" key="6">
    <source>
        <dbReference type="ARBA" id="ARBA00023235"/>
    </source>
</evidence>
<dbReference type="PROSITE" id="PS00710">
    <property type="entry name" value="PGM_PMM"/>
    <property type="match status" value="1"/>
</dbReference>